<dbReference type="SMART" id="SM00066">
    <property type="entry name" value="GAL4"/>
    <property type="match status" value="2"/>
</dbReference>
<evidence type="ECO:0000256" key="3">
    <source>
        <dbReference type="ARBA" id="ARBA00023015"/>
    </source>
</evidence>
<evidence type="ECO:0000256" key="1">
    <source>
        <dbReference type="ARBA" id="ARBA00004123"/>
    </source>
</evidence>
<dbReference type="PANTHER" id="PTHR47338:SF7">
    <property type="entry name" value="ZN(II)2CYS6 TRANSCRIPTION FACTOR (EUROFUNG)"/>
    <property type="match status" value="1"/>
</dbReference>
<keyword evidence="4" id="KW-0238">DNA-binding</keyword>
<keyword evidence="3" id="KW-0805">Transcription regulation</keyword>
<dbReference type="PROSITE" id="PS00463">
    <property type="entry name" value="ZN2_CY6_FUNGAL_1"/>
    <property type="match status" value="2"/>
</dbReference>
<dbReference type="InterPro" id="IPR050815">
    <property type="entry name" value="TF_fung"/>
</dbReference>
<dbReference type="CDD" id="cd00067">
    <property type="entry name" value="GAL4"/>
    <property type="match status" value="2"/>
</dbReference>
<accession>A0A1S9S176</accession>
<evidence type="ECO:0000313" key="9">
    <source>
        <dbReference type="EMBL" id="OOQ90958.1"/>
    </source>
</evidence>
<feature type="domain" description="Zn(2)-C6 fungal-type" evidence="8">
    <location>
        <begin position="9"/>
        <end position="39"/>
    </location>
</feature>
<dbReference type="InterPro" id="IPR007219">
    <property type="entry name" value="XnlR_reg_dom"/>
</dbReference>
<feature type="region of interest" description="Disordered" evidence="7">
    <location>
        <begin position="129"/>
        <end position="148"/>
    </location>
</feature>
<dbReference type="Pfam" id="PF00172">
    <property type="entry name" value="Zn_clus"/>
    <property type="match status" value="2"/>
</dbReference>
<reference evidence="10" key="1">
    <citation type="submission" date="2015-09" db="EMBL/GenBank/DDBJ databases">
        <authorList>
            <person name="Fill T.P."/>
            <person name="Baretta J.F."/>
            <person name="de Almeida L.G."/>
            <person name="Rocha M."/>
            <person name="de Souza D.H."/>
            <person name="Malavazi I."/>
            <person name="Cerdeira L.T."/>
            <person name="Hong H."/>
            <person name="Samborskyy M."/>
            <person name="de Vasconcelos A.T."/>
            <person name="Leadlay P."/>
            <person name="Rodrigues-Filho E."/>
        </authorList>
    </citation>
    <scope>NUCLEOTIDE SEQUENCE [LARGE SCALE GENOMIC DNA]</scope>
    <source>
        <strain evidence="10">LaBioMMi 136</strain>
    </source>
</reference>
<dbReference type="PROSITE" id="PS50048">
    <property type="entry name" value="ZN2_CY6_FUNGAL_2"/>
    <property type="match status" value="2"/>
</dbReference>
<dbReference type="AlphaFoldDB" id="A0A1S9S176"/>
<evidence type="ECO:0000313" key="10">
    <source>
        <dbReference type="Proteomes" id="UP000190744"/>
    </source>
</evidence>
<evidence type="ECO:0000256" key="7">
    <source>
        <dbReference type="SAM" id="MobiDB-lite"/>
    </source>
</evidence>
<dbReference type="GO" id="GO:0003677">
    <property type="term" value="F:DNA binding"/>
    <property type="evidence" value="ECO:0007669"/>
    <property type="project" value="UniProtKB-KW"/>
</dbReference>
<dbReference type="InterPro" id="IPR001138">
    <property type="entry name" value="Zn2Cys6_DnaBD"/>
</dbReference>
<proteinExistence type="predicted"/>
<feature type="domain" description="Zn(2)-C6 fungal-type" evidence="8">
    <location>
        <begin position="83"/>
        <end position="113"/>
    </location>
</feature>
<sequence length="717" mass="81465">MAEVTKKQTCLQCRKRKVRCDGEISGCSNCSRLSFDCFFLQAQSDLAGEAGVNIPLGQGQATNLRHRTKYTIGGIERRRGLRACRPCRASKSRCSGGLPKCRHCEQRGLDCQYLPNKRRKIPVDSVSLPVEKNTDPTVSTSPGIQPLKRPEPVRTAMNFSQLRSVEDMGLAPDKMFLESHINAYFEYFHTIPQFSFLHQASFLRGFHRDTVDPLVLRCVCGIASRFISPKSNEIYVSQWLEEVEAQIWSRTANMIMQNLQLIVLLLCWYSLERKPSHIWTTSATATRMAFGIRLNHETTDEMPFVLKESRRRLMWAIFMFDKGYAGGLSELTLCAANTIHINLPCEQRNFDLDIPIDTSVLEPFRQCVDLEKGVGIMGHITRLMNIRHAVLELTKKIITCKSNPYLARDGIQDLDSRLSSFALSLPNHLQESSRNLLCRAYTTNLTGYLSLHTLWHQCYCDLYRMMIPGIRESVPESVRHEVPAAYAEHCRKICLQHAMEMCRIWSDTLREADLSRLTDPLIGIYAYQCAHIIASLWDLEHDDTLKISLQATASILERPAMIYPIVAEIQSEIKSMIDRLDIVTSFYHMHKDEMLSQTLTSAWRSSLRQQGVQEGQTTSKFSLLEFLQNQNGLEDTNTVEEYSNIATEVPSDAAGPTEVNPAVTLDLVTPSSSRPGLLDDEFWSSNVLEMNFDMDGSQVDPFSRIFEDWSLVSASEE</sequence>
<keyword evidence="6" id="KW-0539">Nucleus</keyword>
<dbReference type="InterPro" id="IPR036864">
    <property type="entry name" value="Zn2-C6_fun-type_DNA-bd_sf"/>
</dbReference>
<comment type="subcellular location">
    <subcellularLocation>
        <location evidence="1">Nucleus</location>
    </subcellularLocation>
</comment>
<evidence type="ECO:0000259" key="8">
    <source>
        <dbReference type="PROSITE" id="PS50048"/>
    </source>
</evidence>
<dbReference type="PANTHER" id="PTHR47338">
    <property type="entry name" value="ZN(II)2CYS6 TRANSCRIPTION FACTOR (EUROFUNG)-RELATED"/>
    <property type="match status" value="1"/>
</dbReference>
<keyword evidence="5" id="KW-0804">Transcription</keyword>
<protein>
    <recommendedName>
        <fullName evidence="8">Zn(2)-C6 fungal-type domain-containing protein</fullName>
    </recommendedName>
</protein>
<dbReference type="GO" id="GO:0000981">
    <property type="term" value="F:DNA-binding transcription factor activity, RNA polymerase II-specific"/>
    <property type="evidence" value="ECO:0007669"/>
    <property type="project" value="InterPro"/>
</dbReference>
<evidence type="ECO:0000256" key="5">
    <source>
        <dbReference type="ARBA" id="ARBA00023163"/>
    </source>
</evidence>
<dbReference type="GO" id="GO:0008270">
    <property type="term" value="F:zinc ion binding"/>
    <property type="evidence" value="ECO:0007669"/>
    <property type="project" value="InterPro"/>
</dbReference>
<dbReference type="Gene3D" id="4.10.240.10">
    <property type="entry name" value="Zn(2)-C6 fungal-type DNA-binding domain"/>
    <property type="match status" value="2"/>
</dbReference>
<keyword evidence="2" id="KW-0479">Metal-binding</keyword>
<dbReference type="GO" id="GO:0005634">
    <property type="term" value="C:nucleus"/>
    <property type="evidence" value="ECO:0007669"/>
    <property type="project" value="UniProtKB-SubCell"/>
</dbReference>
<dbReference type="EMBL" id="LJBN01000026">
    <property type="protein sequence ID" value="OOQ90958.1"/>
    <property type="molecule type" value="Genomic_DNA"/>
</dbReference>
<dbReference type="Pfam" id="PF04082">
    <property type="entry name" value="Fungal_trans"/>
    <property type="match status" value="1"/>
</dbReference>
<gene>
    <name evidence="9" type="ORF">PEBR_01755</name>
</gene>
<comment type="caution">
    <text evidence="9">The sequence shown here is derived from an EMBL/GenBank/DDBJ whole genome shotgun (WGS) entry which is preliminary data.</text>
</comment>
<dbReference type="GO" id="GO:0006351">
    <property type="term" value="P:DNA-templated transcription"/>
    <property type="evidence" value="ECO:0007669"/>
    <property type="project" value="InterPro"/>
</dbReference>
<evidence type="ECO:0000256" key="4">
    <source>
        <dbReference type="ARBA" id="ARBA00023125"/>
    </source>
</evidence>
<name>A0A1S9S176_PENBI</name>
<dbReference type="SUPFAM" id="SSF57701">
    <property type="entry name" value="Zn2/Cys6 DNA-binding domain"/>
    <property type="match status" value="2"/>
</dbReference>
<dbReference type="Proteomes" id="UP000190744">
    <property type="component" value="Unassembled WGS sequence"/>
</dbReference>
<dbReference type="SMART" id="SM00906">
    <property type="entry name" value="Fungal_trans"/>
    <property type="match status" value="1"/>
</dbReference>
<dbReference type="CDD" id="cd12148">
    <property type="entry name" value="fungal_TF_MHR"/>
    <property type="match status" value="1"/>
</dbReference>
<evidence type="ECO:0000256" key="2">
    <source>
        <dbReference type="ARBA" id="ARBA00022723"/>
    </source>
</evidence>
<organism evidence="9 10">
    <name type="scientific">Penicillium brasilianum</name>
    <dbReference type="NCBI Taxonomy" id="104259"/>
    <lineage>
        <taxon>Eukaryota</taxon>
        <taxon>Fungi</taxon>
        <taxon>Dikarya</taxon>
        <taxon>Ascomycota</taxon>
        <taxon>Pezizomycotina</taxon>
        <taxon>Eurotiomycetes</taxon>
        <taxon>Eurotiomycetidae</taxon>
        <taxon>Eurotiales</taxon>
        <taxon>Aspergillaceae</taxon>
        <taxon>Penicillium</taxon>
    </lineage>
</organism>
<evidence type="ECO:0000256" key="6">
    <source>
        <dbReference type="ARBA" id="ARBA00023242"/>
    </source>
</evidence>